<evidence type="ECO:0000256" key="5">
    <source>
        <dbReference type="RuleBase" id="RU362024"/>
    </source>
</evidence>
<dbReference type="CDD" id="cd18093">
    <property type="entry name" value="SpoU-like_TrmJ"/>
    <property type="match status" value="1"/>
</dbReference>
<dbReference type="RefSeq" id="WP_166937377.1">
    <property type="nucleotide sequence ID" value="NZ_BAAADD010000013.1"/>
</dbReference>
<comment type="similarity">
    <text evidence="1">Belongs to the class IV-like SAM-binding methyltransferase superfamily. RNA methyltransferase TrmH family.</text>
</comment>
<keyword evidence="3" id="KW-0808">Transferase</keyword>
<comment type="catalytic activity">
    <reaction evidence="5">
        <text>cytidine(32) in tRNA + S-adenosyl-L-methionine = 2'-O-methylcytidine(32) in tRNA + S-adenosyl-L-homocysteine + H(+)</text>
        <dbReference type="Rhea" id="RHEA:42932"/>
        <dbReference type="Rhea" id="RHEA-COMP:10288"/>
        <dbReference type="Rhea" id="RHEA-COMP:10289"/>
        <dbReference type="ChEBI" id="CHEBI:15378"/>
        <dbReference type="ChEBI" id="CHEBI:57856"/>
        <dbReference type="ChEBI" id="CHEBI:59789"/>
        <dbReference type="ChEBI" id="CHEBI:74495"/>
        <dbReference type="ChEBI" id="CHEBI:82748"/>
        <dbReference type="EC" id="2.1.1.200"/>
    </reaction>
</comment>
<reference evidence="7 8" key="1">
    <citation type="journal article" date="2019" name="Int. J. Syst. Evol. Microbiol.">
        <title>The Global Catalogue of Microorganisms (GCM) 10K type strain sequencing project: providing services to taxonomists for standard genome sequencing and annotation.</title>
        <authorList>
            <consortium name="The Broad Institute Genomics Platform"/>
            <consortium name="The Broad Institute Genome Sequencing Center for Infectious Disease"/>
            <person name="Wu L."/>
            <person name="Ma J."/>
        </authorList>
    </citation>
    <scope>NUCLEOTIDE SEQUENCE [LARGE SCALE GENOMIC DNA]</scope>
    <source>
        <strain evidence="7 8">JCM 15089</strain>
    </source>
</reference>
<dbReference type="Gene3D" id="3.40.1280.10">
    <property type="match status" value="1"/>
</dbReference>
<evidence type="ECO:0000256" key="3">
    <source>
        <dbReference type="ARBA" id="ARBA00022679"/>
    </source>
</evidence>
<dbReference type="PANTHER" id="PTHR42786">
    <property type="entry name" value="TRNA/RRNA METHYLTRANSFERASE"/>
    <property type="match status" value="1"/>
</dbReference>
<dbReference type="SUPFAM" id="SSF75217">
    <property type="entry name" value="alpha/beta knot"/>
    <property type="match status" value="1"/>
</dbReference>
<comment type="function">
    <text evidence="5">Catalyzes the formation of 2'O-methylated cytidine (Cm32) or 2'O-methylated uridine (Um32) at position 32 in tRNA.</text>
</comment>
<evidence type="ECO:0000313" key="7">
    <source>
        <dbReference type="EMBL" id="GAA0586795.1"/>
    </source>
</evidence>
<keyword evidence="2 5" id="KW-0489">Methyltransferase</keyword>
<comment type="subcellular location">
    <subcellularLocation>
        <location evidence="5">Cytoplasm</location>
    </subcellularLocation>
</comment>
<gene>
    <name evidence="5" type="primary">trmJ</name>
    <name evidence="7" type="ORF">GCM10008942_39760</name>
</gene>
<dbReference type="InterPro" id="IPR029026">
    <property type="entry name" value="tRNA_m1G_MTases_N"/>
</dbReference>
<dbReference type="EC" id="2.1.1.200" evidence="5"/>
<evidence type="ECO:0000313" key="8">
    <source>
        <dbReference type="Proteomes" id="UP001499951"/>
    </source>
</evidence>
<comment type="catalytic activity">
    <reaction evidence="5">
        <text>uridine(32) in tRNA + S-adenosyl-L-methionine = 2'-O-methyluridine(32) in tRNA + S-adenosyl-L-homocysteine + H(+)</text>
        <dbReference type="Rhea" id="RHEA:42936"/>
        <dbReference type="Rhea" id="RHEA-COMP:10107"/>
        <dbReference type="Rhea" id="RHEA-COMP:10290"/>
        <dbReference type="ChEBI" id="CHEBI:15378"/>
        <dbReference type="ChEBI" id="CHEBI:57856"/>
        <dbReference type="ChEBI" id="CHEBI:59789"/>
        <dbReference type="ChEBI" id="CHEBI:65315"/>
        <dbReference type="ChEBI" id="CHEBI:74478"/>
        <dbReference type="EC" id="2.1.1.200"/>
    </reaction>
</comment>
<dbReference type="PIRSF" id="PIRSF004808">
    <property type="entry name" value="LasT"/>
    <property type="match status" value="1"/>
</dbReference>
<comment type="caution">
    <text evidence="7">The sequence shown here is derived from an EMBL/GenBank/DDBJ whole genome shotgun (WGS) entry which is preliminary data.</text>
</comment>
<dbReference type="InterPro" id="IPR004384">
    <property type="entry name" value="RNA_MeTrfase_TrmJ/LasT"/>
</dbReference>
<comment type="subunit">
    <text evidence="5">Homodimer.</text>
</comment>
<sequence>MTTPAIILCRPQLGENIGAAARAMKNFGLSDLRIVAPRDGWPNEKAYAMAVTAKPILDDAKLYDDLHEALADLNVVYATTARDRGITKEVITPPEAARRLRKVPAGDKTGLLFGNERAGLENDDVSLADCVITIPTAEFASLNLGQAVLLCCYEWFKAEDHTPVSKIEHNPIHRKPTRQELFQLFDHLEGELTRTGFLFPPDKRDHMSRAIRATIHRAKLTYQEVQTLRGMIVALAKGKHRAQPKE</sequence>
<keyword evidence="5" id="KW-0819">tRNA processing</keyword>
<proteinExistence type="inferred from homology"/>
<evidence type="ECO:0000256" key="2">
    <source>
        <dbReference type="ARBA" id="ARBA00022603"/>
    </source>
</evidence>
<dbReference type="PANTHER" id="PTHR42786:SF7">
    <property type="entry name" value="TRNA_RRNA METHYLTRANSFERASE SPOU TYPE DOMAIN-CONTAINING PROTEIN"/>
    <property type="match status" value="1"/>
</dbReference>
<dbReference type="NCBIfam" id="TIGR00050">
    <property type="entry name" value="rRNA_methyl_1"/>
    <property type="match status" value="1"/>
</dbReference>
<protein>
    <recommendedName>
        <fullName evidence="5">tRNA (cytidine/uridine-2'-O-)-methyltransferase TrmJ</fullName>
        <ecNumber evidence="5">2.1.1.200</ecNumber>
    </recommendedName>
    <alternativeName>
        <fullName evidence="5">tRNA (cytidine(32)/uridine(32)-2'-O)-methyltransferase</fullName>
    </alternativeName>
    <alternativeName>
        <fullName evidence="5">tRNA Cm32/Um32 methyltransferase</fullName>
    </alternativeName>
</protein>
<dbReference type="Proteomes" id="UP001499951">
    <property type="component" value="Unassembled WGS sequence"/>
</dbReference>
<feature type="domain" description="tRNA/rRNA methyltransferase SpoU type" evidence="6">
    <location>
        <begin position="6"/>
        <end position="153"/>
    </location>
</feature>
<keyword evidence="8" id="KW-1185">Reference proteome</keyword>
<dbReference type="EMBL" id="BAAADD010000013">
    <property type="protein sequence ID" value="GAA0586795.1"/>
    <property type="molecule type" value="Genomic_DNA"/>
</dbReference>
<keyword evidence="4 5" id="KW-0949">S-adenosyl-L-methionine</keyword>
<dbReference type="InterPro" id="IPR001537">
    <property type="entry name" value="SpoU_MeTrfase"/>
</dbReference>
<evidence type="ECO:0000256" key="1">
    <source>
        <dbReference type="ARBA" id="ARBA00007228"/>
    </source>
</evidence>
<dbReference type="GO" id="GO:0032259">
    <property type="term" value="P:methylation"/>
    <property type="evidence" value="ECO:0007669"/>
    <property type="project" value="UniProtKB-KW"/>
</dbReference>
<accession>A0ABN1FBD6</accession>
<dbReference type="GO" id="GO:0008168">
    <property type="term" value="F:methyltransferase activity"/>
    <property type="evidence" value="ECO:0007669"/>
    <property type="project" value="UniProtKB-KW"/>
</dbReference>
<organism evidence="7 8">
    <name type="scientific">Rhizomicrobium electricum</name>
    <dbReference type="NCBI Taxonomy" id="480070"/>
    <lineage>
        <taxon>Bacteria</taxon>
        <taxon>Pseudomonadati</taxon>
        <taxon>Pseudomonadota</taxon>
        <taxon>Alphaproteobacteria</taxon>
        <taxon>Micropepsales</taxon>
        <taxon>Micropepsaceae</taxon>
        <taxon>Rhizomicrobium</taxon>
    </lineage>
</organism>
<dbReference type="Gene3D" id="1.10.8.590">
    <property type="match status" value="1"/>
</dbReference>
<evidence type="ECO:0000256" key="4">
    <source>
        <dbReference type="ARBA" id="ARBA00022691"/>
    </source>
</evidence>
<dbReference type="Pfam" id="PF00588">
    <property type="entry name" value="SpoU_methylase"/>
    <property type="match status" value="1"/>
</dbReference>
<name>A0ABN1FBD6_9PROT</name>
<evidence type="ECO:0000259" key="6">
    <source>
        <dbReference type="Pfam" id="PF00588"/>
    </source>
</evidence>
<dbReference type="InterPro" id="IPR029028">
    <property type="entry name" value="Alpha/beta_knot_MTases"/>
</dbReference>
<keyword evidence="5" id="KW-0963">Cytoplasm</keyword>